<sequence length="348" mass="38026">MANEVYANNMEISCKAAAGKSIACFPDVCFTPPQTAATPTGVPIPYPNTGMAKDTTRGTRTVKISGKEVMLKDKSYFKTSYGDEAGNAPKKGVITSKIKGKVYFTAWSMDVKFEGENVVRNMDMTTHNHGSNSNTTPWLYQDATAFGDPPNCKSDTGKMQTACKDSKSKQVGARKHHVDCSDDCKTAMQCILVPKGKDKEMCCSPENTGDHLIEDHWVRPGGVLMPDFSHISSKPGGAYSGAPTMCANCSRYEGKHGVAHGTRGVIEETLIGKELTYAKAKEIALQSHKDANPDSECSPGCIESQLDHFYGKDPKKKCHSPTRRQPLKKEQRADAAERIKRISEDDDM</sequence>
<proteinExistence type="predicted"/>
<dbReference type="Proteomes" id="UP000886900">
    <property type="component" value="Unassembled WGS sequence"/>
</dbReference>
<gene>
    <name evidence="2" type="ORF">KVG95_06225</name>
</gene>
<organism evidence="2 3">
    <name type="scientific">Pseudomonas farris</name>
    <dbReference type="NCBI Taxonomy" id="2841207"/>
    <lineage>
        <taxon>Bacteria</taxon>
        <taxon>Pseudomonadati</taxon>
        <taxon>Pseudomonadota</taxon>
        <taxon>Gammaproteobacteria</taxon>
        <taxon>Pseudomonadales</taxon>
        <taxon>Pseudomonadaceae</taxon>
        <taxon>Pseudomonas</taxon>
    </lineage>
</organism>
<dbReference type="CDD" id="cd14740">
    <property type="entry name" value="PAAR_4"/>
    <property type="match status" value="1"/>
</dbReference>
<name>A0ABS6PR27_9PSED</name>
<feature type="compositionally biased region" description="Basic and acidic residues" evidence="1">
    <location>
        <begin position="327"/>
        <end position="348"/>
    </location>
</feature>
<evidence type="ECO:0000256" key="1">
    <source>
        <dbReference type="SAM" id="MobiDB-lite"/>
    </source>
</evidence>
<comment type="caution">
    <text evidence="2">The sequence shown here is derived from an EMBL/GenBank/DDBJ whole genome shotgun (WGS) entry which is preliminary data.</text>
</comment>
<protein>
    <submittedName>
        <fullName evidence="2">DUF4150 domain-containing protein</fullName>
    </submittedName>
</protein>
<accession>A0ABS6PR27</accession>
<keyword evidence="3" id="KW-1185">Reference proteome</keyword>
<reference evidence="2" key="1">
    <citation type="submission" date="2021-06" db="EMBL/GenBank/DDBJ databases">
        <title>Updating the genus Pseudomonas: Description of 43 new species and partition of the Pseudomonas putida group.</title>
        <authorList>
            <person name="Girard L."/>
            <person name="Lood C."/>
            <person name="Vandamme P."/>
            <person name="Rokni-Zadeh H."/>
            <person name="Van Noort V."/>
            <person name="Hofte M."/>
            <person name="Lavigne R."/>
            <person name="De Mot R."/>
        </authorList>
    </citation>
    <scope>NUCLEOTIDE SEQUENCE</scope>
    <source>
        <strain evidence="2">SWRI79</strain>
    </source>
</reference>
<evidence type="ECO:0000313" key="3">
    <source>
        <dbReference type="Proteomes" id="UP000886900"/>
    </source>
</evidence>
<evidence type="ECO:0000313" key="2">
    <source>
        <dbReference type="EMBL" id="MBV4462931.1"/>
    </source>
</evidence>
<dbReference type="Pfam" id="PF13665">
    <property type="entry name" value="Tox-PAAR-like"/>
    <property type="match status" value="1"/>
</dbReference>
<feature type="compositionally biased region" description="Basic residues" evidence="1">
    <location>
        <begin position="314"/>
        <end position="326"/>
    </location>
</feature>
<feature type="region of interest" description="Disordered" evidence="1">
    <location>
        <begin position="311"/>
        <end position="348"/>
    </location>
</feature>
<dbReference type="EMBL" id="JAHSTV010000002">
    <property type="protein sequence ID" value="MBV4462931.1"/>
    <property type="molecule type" value="Genomic_DNA"/>
</dbReference>